<comment type="caution">
    <text evidence="1">The sequence shown here is derived from an EMBL/GenBank/DDBJ whole genome shotgun (WGS) entry which is preliminary data.</text>
</comment>
<gene>
    <name evidence="1" type="ORF">P255_02882</name>
</gene>
<accession>V2VKV3</accession>
<dbReference type="PIRSF" id="PIRSF000039">
    <property type="entry name" value="Phenol_monooxy_K"/>
    <property type="match status" value="1"/>
</dbReference>
<name>V2VKV3_9GAMM</name>
<evidence type="ECO:0000313" key="1">
    <source>
        <dbReference type="EMBL" id="ESK48239.1"/>
    </source>
</evidence>
<dbReference type="Proteomes" id="UP000018418">
    <property type="component" value="Unassembled WGS sequence"/>
</dbReference>
<dbReference type="OrthoDB" id="8564678at2"/>
<protein>
    <recommendedName>
        <fullName evidence="3">Phenol hydroxylase subunit</fullName>
    </recommendedName>
</protein>
<dbReference type="HOGENOM" id="CLU_182744_1_0_6"/>
<keyword evidence="2" id="KW-1185">Reference proteome</keyword>
<dbReference type="RefSeq" id="WP_004898488.1">
    <property type="nucleotide sequence ID" value="NZ_BBTI01000014.1"/>
</dbReference>
<reference evidence="1 2" key="1">
    <citation type="submission" date="2013-10" db="EMBL/GenBank/DDBJ databases">
        <title>The Genome Sequence of Acinetobacter brisouii CIP 110357.</title>
        <authorList>
            <consortium name="The Broad Institute Genomics Platform"/>
            <consortium name="The Broad Institute Genome Sequencing Center for Infectious Disease"/>
            <person name="Cerqueira G."/>
            <person name="Feldgarden M."/>
            <person name="Courvalin P."/>
            <person name="Grillot-Courvalin C."/>
            <person name="Clermont D."/>
            <person name="Rocha E."/>
            <person name="Yoon E.-J."/>
            <person name="Nemec A."/>
            <person name="Young S.K."/>
            <person name="Zeng Q."/>
            <person name="Gargeya S."/>
            <person name="Fitzgerald M."/>
            <person name="Abouelleil A."/>
            <person name="Alvarado L."/>
            <person name="Berlin A.M."/>
            <person name="Chapman S.B."/>
            <person name="Gainer-Dewar J."/>
            <person name="Goldberg J."/>
            <person name="Gnerre S."/>
            <person name="Griggs A."/>
            <person name="Gujja S."/>
            <person name="Hansen M."/>
            <person name="Howarth C."/>
            <person name="Imamovic A."/>
            <person name="Ireland A."/>
            <person name="Larimer J."/>
            <person name="McCowan C."/>
            <person name="Murphy C."/>
            <person name="Pearson M."/>
            <person name="Poon T.W."/>
            <person name="Priest M."/>
            <person name="Roberts A."/>
            <person name="Saif S."/>
            <person name="Shea T."/>
            <person name="Sykes S."/>
            <person name="Wortman J."/>
            <person name="Nusbaum C."/>
            <person name="Birren B."/>
        </authorList>
    </citation>
    <scope>NUCLEOTIDE SEQUENCE [LARGE SCALE GENOMIC DNA]</scope>
    <source>
        <strain evidence="1 2">CIP 110357</strain>
    </source>
</reference>
<evidence type="ECO:0008006" key="3">
    <source>
        <dbReference type="Google" id="ProtNLM"/>
    </source>
</evidence>
<dbReference type="Pfam" id="PF06099">
    <property type="entry name" value="Phenol_hyd_sub"/>
    <property type="match status" value="1"/>
</dbReference>
<evidence type="ECO:0000313" key="2">
    <source>
        <dbReference type="Proteomes" id="UP000018418"/>
    </source>
</evidence>
<organism evidence="1 2">
    <name type="scientific">Acinetobacter brisouii CIP 110357</name>
    <dbReference type="NCBI Taxonomy" id="1341683"/>
    <lineage>
        <taxon>Bacteria</taxon>
        <taxon>Pseudomonadati</taxon>
        <taxon>Pseudomonadota</taxon>
        <taxon>Gammaproteobacteria</taxon>
        <taxon>Moraxellales</taxon>
        <taxon>Moraxellaceae</taxon>
        <taxon>Acinetobacter</taxon>
    </lineage>
</organism>
<dbReference type="InterPro" id="IPR010353">
    <property type="entry name" value="DmpK"/>
</dbReference>
<proteinExistence type="predicted"/>
<dbReference type="PATRIC" id="fig|1341683.3.peg.2852"/>
<dbReference type="EMBL" id="AYEU01000012">
    <property type="protein sequence ID" value="ESK48239.1"/>
    <property type="molecule type" value="Genomic_DNA"/>
</dbReference>
<sequence length="82" mass="9771">MPLLNQEEPQCYVHITGTQRDRFVEFEFSIGDPELAVEMIMPFAAFEEFCQRHHVKNLSHDEIAQLEYERMKWRFGLPGINE</sequence>
<dbReference type="AlphaFoldDB" id="V2VKV3"/>